<dbReference type="InterPro" id="IPR051676">
    <property type="entry name" value="UPF0053_domain"/>
</dbReference>
<dbReference type="Gene3D" id="3.10.580.10">
    <property type="entry name" value="CBS-domain"/>
    <property type="match status" value="1"/>
</dbReference>
<dbReference type="PROSITE" id="PS51371">
    <property type="entry name" value="CBS"/>
    <property type="match status" value="2"/>
</dbReference>
<feature type="transmembrane region" description="Helical" evidence="10">
    <location>
        <begin position="23"/>
        <end position="47"/>
    </location>
</feature>
<dbReference type="InterPro" id="IPR005170">
    <property type="entry name" value="Transptr-assoc_dom"/>
</dbReference>
<keyword evidence="3 9" id="KW-0812">Transmembrane</keyword>
<reference evidence="14" key="1">
    <citation type="journal article" date="2019" name="Int. J. Syst. Evol. Microbiol.">
        <title>The Global Catalogue of Microorganisms (GCM) 10K type strain sequencing project: providing services to taxonomists for standard genome sequencing and annotation.</title>
        <authorList>
            <consortium name="The Broad Institute Genomics Platform"/>
            <consortium name="The Broad Institute Genome Sequencing Center for Infectious Disease"/>
            <person name="Wu L."/>
            <person name="Ma J."/>
        </authorList>
    </citation>
    <scope>NUCLEOTIDE SEQUENCE [LARGE SCALE GENOMIC DNA]</scope>
    <source>
        <strain evidence="14">CGMCC 4.1469</strain>
    </source>
</reference>
<dbReference type="InterPro" id="IPR016169">
    <property type="entry name" value="FAD-bd_PCMH_sub2"/>
</dbReference>
<protein>
    <submittedName>
        <fullName evidence="13">Hemolysin family protein</fullName>
    </submittedName>
</protein>
<dbReference type="SUPFAM" id="SSF54631">
    <property type="entry name" value="CBS-domain pair"/>
    <property type="match status" value="1"/>
</dbReference>
<evidence type="ECO:0000256" key="10">
    <source>
        <dbReference type="SAM" id="Phobius"/>
    </source>
</evidence>
<evidence type="ECO:0000256" key="3">
    <source>
        <dbReference type="ARBA" id="ARBA00022692"/>
    </source>
</evidence>
<evidence type="ECO:0000256" key="6">
    <source>
        <dbReference type="ARBA" id="ARBA00023122"/>
    </source>
</evidence>
<dbReference type="InterPro" id="IPR046342">
    <property type="entry name" value="CBS_dom_sf"/>
</dbReference>
<dbReference type="SMART" id="SM01091">
    <property type="entry name" value="CorC_HlyC"/>
    <property type="match status" value="1"/>
</dbReference>
<evidence type="ECO:0000256" key="9">
    <source>
        <dbReference type="PROSITE-ProRule" id="PRU01193"/>
    </source>
</evidence>
<evidence type="ECO:0000259" key="11">
    <source>
        <dbReference type="PROSITE" id="PS51371"/>
    </source>
</evidence>
<proteinExistence type="predicted"/>
<feature type="transmembrane region" description="Helical" evidence="10">
    <location>
        <begin position="160"/>
        <end position="179"/>
    </location>
</feature>
<comment type="subcellular location">
    <subcellularLocation>
        <location evidence="1">Cell membrane</location>
        <topology evidence="1">Multi-pass membrane protein</topology>
    </subcellularLocation>
</comment>
<keyword evidence="5 9" id="KW-1133">Transmembrane helix</keyword>
<dbReference type="CDD" id="cd04590">
    <property type="entry name" value="CBS_pair_CorC_HlyC_assoc"/>
    <property type="match status" value="1"/>
</dbReference>
<dbReference type="Gene3D" id="3.30.465.10">
    <property type="match status" value="1"/>
</dbReference>
<dbReference type="Pfam" id="PF03471">
    <property type="entry name" value="CorC_HlyC"/>
    <property type="match status" value="1"/>
</dbReference>
<sequence length="467" mass="52040">MTLLLANASAELVREWSFTSSELFWQAVIVLLIVLLNAFFVAAEFAIVKVRDSQLQAAIDEGTRGAKFAQNVTRNLDAYLSAGQLGITLTSIALGIFGEPFVAIVVQPMLFKIGIVSETVIRWTSIGIAYAIVTYLHVVLGEQTPKVLAIRKSLPMTLLIARPLHLFYVVLKPAIWILSASTNLVLRTMGISAVSEHEIAHSEEELRHIVAESQKSKEVTETEKDILLNALALNDRCVRDVMTPRNQVVSLDADETFEANLKIAIDTKHTRYPLVEGHLDHAIGIIHIKDLLSLIGQPQPDLRKIMRTLHMVPEMMPIDKLLRFFLDKHVHVALAVDEFGGAVGIVTLDNVLEEIVGDIQDEFDHEVSEFRRINENEFTVEGTFNLYELADQTGIELESDEVTTIGGYVTHLLGHLPKVGEKVTIEDYEVTTTKADLRRVLQLHFQRSSAVAQDQENKADSDEPEGL</sequence>
<keyword evidence="14" id="KW-1185">Reference proteome</keyword>
<evidence type="ECO:0000256" key="7">
    <source>
        <dbReference type="ARBA" id="ARBA00023136"/>
    </source>
</evidence>
<feature type="domain" description="CNNM transmembrane" evidence="12">
    <location>
        <begin position="19"/>
        <end position="223"/>
    </location>
</feature>
<keyword evidence="2" id="KW-1003">Cell membrane</keyword>
<dbReference type="SUPFAM" id="SSF56176">
    <property type="entry name" value="FAD-binding/transporter-associated domain-like"/>
    <property type="match status" value="1"/>
</dbReference>
<dbReference type="InterPro" id="IPR000644">
    <property type="entry name" value="CBS_dom"/>
</dbReference>
<dbReference type="RefSeq" id="WP_377168974.1">
    <property type="nucleotide sequence ID" value="NZ_JBHSMQ010000006.1"/>
</dbReference>
<evidence type="ECO:0000313" key="14">
    <source>
        <dbReference type="Proteomes" id="UP001596052"/>
    </source>
</evidence>
<feature type="transmembrane region" description="Helical" evidence="10">
    <location>
        <begin position="120"/>
        <end position="140"/>
    </location>
</feature>
<dbReference type="InterPro" id="IPR044751">
    <property type="entry name" value="Ion_transp-like_CBS"/>
</dbReference>
<evidence type="ECO:0000256" key="8">
    <source>
        <dbReference type="PROSITE-ProRule" id="PRU00703"/>
    </source>
</evidence>
<dbReference type="EMBL" id="JBHSMQ010000006">
    <property type="protein sequence ID" value="MFC5456587.1"/>
    <property type="molecule type" value="Genomic_DNA"/>
</dbReference>
<feature type="domain" description="CBS" evidence="11">
    <location>
        <begin position="305"/>
        <end position="362"/>
    </location>
</feature>
<name>A0ABW0KV66_9BACT</name>
<dbReference type="PANTHER" id="PTHR43099:SF5">
    <property type="entry name" value="HLYC_CORC FAMILY TRANSPORTER"/>
    <property type="match status" value="1"/>
</dbReference>
<evidence type="ECO:0000259" key="12">
    <source>
        <dbReference type="PROSITE" id="PS51846"/>
    </source>
</evidence>
<dbReference type="InterPro" id="IPR002550">
    <property type="entry name" value="CNNM"/>
</dbReference>
<dbReference type="PANTHER" id="PTHR43099">
    <property type="entry name" value="UPF0053 PROTEIN YRKA"/>
    <property type="match status" value="1"/>
</dbReference>
<evidence type="ECO:0000256" key="1">
    <source>
        <dbReference type="ARBA" id="ARBA00004651"/>
    </source>
</evidence>
<feature type="domain" description="CBS" evidence="11">
    <location>
        <begin position="242"/>
        <end position="302"/>
    </location>
</feature>
<accession>A0ABW0KV66</accession>
<comment type="caution">
    <text evidence="13">The sequence shown here is derived from an EMBL/GenBank/DDBJ whole genome shotgun (WGS) entry which is preliminary data.</text>
</comment>
<keyword evidence="6 8" id="KW-0129">CBS domain</keyword>
<gene>
    <name evidence="13" type="ORF">ACFQDI_17105</name>
</gene>
<evidence type="ECO:0000256" key="2">
    <source>
        <dbReference type="ARBA" id="ARBA00022475"/>
    </source>
</evidence>
<evidence type="ECO:0000313" key="13">
    <source>
        <dbReference type="EMBL" id="MFC5456587.1"/>
    </source>
</evidence>
<dbReference type="InterPro" id="IPR036318">
    <property type="entry name" value="FAD-bd_PCMH-like_sf"/>
</dbReference>
<dbReference type="PROSITE" id="PS51846">
    <property type="entry name" value="CNNM"/>
    <property type="match status" value="1"/>
</dbReference>
<dbReference type="Pfam" id="PF01595">
    <property type="entry name" value="CNNM"/>
    <property type="match status" value="1"/>
</dbReference>
<organism evidence="13 14">
    <name type="scientific">Prosthecobacter fluviatilis</name>
    <dbReference type="NCBI Taxonomy" id="445931"/>
    <lineage>
        <taxon>Bacteria</taxon>
        <taxon>Pseudomonadati</taxon>
        <taxon>Verrucomicrobiota</taxon>
        <taxon>Verrucomicrobiia</taxon>
        <taxon>Verrucomicrobiales</taxon>
        <taxon>Verrucomicrobiaceae</taxon>
        <taxon>Prosthecobacter</taxon>
    </lineage>
</organism>
<dbReference type="Proteomes" id="UP001596052">
    <property type="component" value="Unassembled WGS sequence"/>
</dbReference>
<evidence type="ECO:0000256" key="5">
    <source>
        <dbReference type="ARBA" id="ARBA00022989"/>
    </source>
</evidence>
<evidence type="ECO:0000256" key="4">
    <source>
        <dbReference type="ARBA" id="ARBA00022737"/>
    </source>
</evidence>
<keyword evidence="4" id="KW-0677">Repeat</keyword>
<keyword evidence="7 9" id="KW-0472">Membrane</keyword>
<dbReference type="Pfam" id="PF00571">
    <property type="entry name" value="CBS"/>
    <property type="match status" value="2"/>
</dbReference>